<comment type="similarity">
    <text evidence="2">Belongs to the TAF8 family.</text>
</comment>
<evidence type="ECO:0000259" key="8">
    <source>
        <dbReference type="Pfam" id="PF10406"/>
    </source>
</evidence>
<feature type="region of interest" description="Disordered" evidence="7">
    <location>
        <begin position="1"/>
        <end position="20"/>
    </location>
</feature>
<dbReference type="InterPro" id="IPR019473">
    <property type="entry name" value="TFIID_su8_C"/>
</dbReference>
<evidence type="ECO:0000256" key="1">
    <source>
        <dbReference type="ARBA" id="ARBA00004123"/>
    </source>
</evidence>
<comment type="subcellular location">
    <subcellularLocation>
        <location evidence="1">Nucleus</location>
    </subcellularLocation>
</comment>
<gene>
    <name evidence="9" type="ORF">H671_1g0534</name>
</gene>
<keyword evidence="4" id="KW-0805">Transcription regulation</keyword>
<sequence length="128" mass="14122">MADTAAGPGGSGTTYREPVSDYQVLREKAASQRRDVERALTRFMAKTGETQSLFKDDVSTFPLIAARPFTIPYLTALLPSELEIQQMEETDSSEQDEQTDTENIALHISTVGSPLLPASHILKQLFPH</sequence>
<dbReference type="InterPro" id="IPR037818">
    <property type="entry name" value="TAF8"/>
</dbReference>
<accession>A0A061IP33</accession>
<dbReference type="EMBL" id="KE663104">
    <property type="protein sequence ID" value="ERE92025.1"/>
    <property type="molecule type" value="Genomic_DNA"/>
</dbReference>
<evidence type="ECO:0000256" key="7">
    <source>
        <dbReference type="SAM" id="MobiDB-lite"/>
    </source>
</evidence>
<evidence type="ECO:0000313" key="9">
    <source>
        <dbReference type="EMBL" id="ERE92025.1"/>
    </source>
</evidence>
<evidence type="ECO:0000256" key="2">
    <source>
        <dbReference type="ARBA" id="ARBA00008767"/>
    </source>
</evidence>
<dbReference type="AlphaFoldDB" id="A0A061IP33"/>
<keyword evidence="9" id="KW-0648">Protein biosynthesis</keyword>
<keyword evidence="6" id="KW-0539">Nucleus</keyword>
<reference evidence="10" key="1">
    <citation type="journal article" date="2013" name="Nat. Biotechnol.">
        <title>Chinese hamster genome sequenced from sorted chromosomes.</title>
        <authorList>
            <person name="Brinkrolf K."/>
            <person name="Rupp O."/>
            <person name="Laux H."/>
            <person name="Kollin F."/>
            <person name="Ernst W."/>
            <person name="Linke B."/>
            <person name="Kofler R."/>
            <person name="Romand S."/>
            <person name="Hesse F."/>
            <person name="Budach W.E."/>
            <person name="Galosy S."/>
            <person name="Muller D."/>
            <person name="Noll T."/>
            <person name="Wienberg J."/>
            <person name="Jostock T."/>
            <person name="Leonard M."/>
            <person name="Grillari J."/>
            <person name="Tauch A."/>
            <person name="Goesmann A."/>
            <person name="Helk B."/>
            <person name="Mott J.E."/>
            <person name="Puhler A."/>
            <person name="Borth N."/>
        </authorList>
    </citation>
    <scope>NUCLEOTIDE SEQUENCE [LARGE SCALE GENOMIC DNA]</scope>
    <source>
        <strain evidence="10">17A/GY</strain>
    </source>
</reference>
<organism evidence="9 10">
    <name type="scientific">Cricetulus griseus</name>
    <name type="common">Chinese hamster</name>
    <name type="synonym">Cricetulus barabensis griseus</name>
    <dbReference type="NCBI Taxonomy" id="10029"/>
    <lineage>
        <taxon>Eukaryota</taxon>
        <taxon>Metazoa</taxon>
        <taxon>Chordata</taxon>
        <taxon>Craniata</taxon>
        <taxon>Vertebrata</taxon>
        <taxon>Euteleostomi</taxon>
        <taxon>Mammalia</taxon>
        <taxon>Eutheria</taxon>
        <taxon>Euarchontoglires</taxon>
        <taxon>Glires</taxon>
        <taxon>Rodentia</taxon>
        <taxon>Myomorpha</taxon>
        <taxon>Muroidea</taxon>
        <taxon>Cricetidae</taxon>
        <taxon>Cricetinae</taxon>
        <taxon>Cricetulus</taxon>
    </lineage>
</organism>
<evidence type="ECO:0000256" key="3">
    <source>
        <dbReference type="ARBA" id="ARBA00017307"/>
    </source>
</evidence>
<proteinExistence type="inferred from homology"/>
<dbReference type="GO" id="GO:0005669">
    <property type="term" value="C:transcription factor TFIID complex"/>
    <property type="evidence" value="ECO:0007669"/>
    <property type="project" value="InterPro"/>
</dbReference>
<keyword evidence="5" id="KW-0804">Transcription</keyword>
<dbReference type="GO" id="GO:0003743">
    <property type="term" value="F:translation initiation factor activity"/>
    <property type="evidence" value="ECO:0007669"/>
    <property type="project" value="UniProtKB-KW"/>
</dbReference>
<evidence type="ECO:0000256" key="4">
    <source>
        <dbReference type="ARBA" id="ARBA00023015"/>
    </source>
</evidence>
<evidence type="ECO:0000313" key="10">
    <source>
        <dbReference type="Proteomes" id="UP000030759"/>
    </source>
</evidence>
<dbReference type="PANTHER" id="PTHR46469:SF1">
    <property type="entry name" value="TRANSCRIPTION INITIATION FACTOR TFIID SUBUNIT 8"/>
    <property type="match status" value="1"/>
</dbReference>
<protein>
    <recommendedName>
        <fullName evidence="3">Transcription initiation factor TFIID subunit 8</fullName>
    </recommendedName>
</protein>
<dbReference type="Proteomes" id="UP000030759">
    <property type="component" value="Unassembled WGS sequence"/>
</dbReference>
<dbReference type="Pfam" id="PF10406">
    <property type="entry name" value="TAF8_C"/>
    <property type="match status" value="1"/>
</dbReference>
<evidence type="ECO:0000256" key="5">
    <source>
        <dbReference type="ARBA" id="ARBA00023163"/>
    </source>
</evidence>
<dbReference type="PANTHER" id="PTHR46469">
    <property type="entry name" value="TRANSCRIPTION INITIATION FACTOR TFIID SUBUNIT 8"/>
    <property type="match status" value="1"/>
</dbReference>
<feature type="domain" description="Transcription factor TFIID subunit 8 C-terminal" evidence="8">
    <location>
        <begin position="14"/>
        <end position="43"/>
    </location>
</feature>
<dbReference type="GO" id="GO:0006367">
    <property type="term" value="P:transcription initiation at RNA polymerase II promoter"/>
    <property type="evidence" value="ECO:0007669"/>
    <property type="project" value="TreeGrafter"/>
</dbReference>
<name>A0A061IP33_CRIGR</name>
<evidence type="ECO:0000256" key="6">
    <source>
        <dbReference type="ARBA" id="ARBA00023242"/>
    </source>
</evidence>
<keyword evidence="9" id="KW-0396">Initiation factor</keyword>